<feature type="transmembrane region" description="Helical" evidence="1">
    <location>
        <begin position="52"/>
        <end position="75"/>
    </location>
</feature>
<organism evidence="2 3">
    <name type="scientific">Knoellia koreensis</name>
    <dbReference type="NCBI Taxonomy" id="2730921"/>
    <lineage>
        <taxon>Bacteria</taxon>
        <taxon>Bacillati</taxon>
        <taxon>Actinomycetota</taxon>
        <taxon>Actinomycetes</taxon>
        <taxon>Micrococcales</taxon>
        <taxon>Intrasporangiaceae</taxon>
        <taxon>Knoellia</taxon>
    </lineage>
</organism>
<keyword evidence="1" id="KW-0812">Transmembrane</keyword>
<feature type="transmembrane region" description="Helical" evidence="1">
    <location>
        <begin position="135"/>
        <end position="155"/>
    </location>
</feature>
<comment type="caution">
    <text evidence="2">The sequence shown here is derived from an EMBL/GenBank/DDBJ whole genome shotgun (WGS) entry which is preliminary data.</text>
</comment>
<dbReference type="RefSeq" id="WP_171245318.1">
    <property type="nucleotide sequence ID" value="NZ_JABEPQ010000007.1"/>
</dbReference>
<gene>
    <name evidence="2" type="ORF">HJG52_19525</name>
</gene>
<evidence type="ECO:0000313" key="2">
    <source>
        <dbReference type="EMBL" id="NNM48183.1"/>
    </source>
</evidence>
<evidence type="ECO:0008006" key="4">
    <source>
        <dbReference type="Google" id="ProtNLM"/>
    </source>
</evidence>
<keyword evidence="1" id="KW-1133">Transmembrane helix</keyword>
<accession>A0A849HNC3</accession>
<feature type="transmembrane region" description="Helical" evidence="1">
    <location>
        <begin position="176"/>
        <end position="203"/>
    </location>
</feature>
<keyword evidence="3" id="KW-1185">Reference proteome</keyword>
<proteinExistence type="predicted"/>
<dbReference type="Proteomes" id="UP000588586">
    <property type="component" value="Unassembled WGS sequence"/>
</dbReference>
<dbReference type="EMBL" id="JABEPQ010000007">
    <property type="protein sequence ID" value="NNM48183.1"/>
    <property type="molecule type" value="Genomic_DNA"/>
</dbReference>
<feature type="transmembrane region" description="Helical" evidence="1">
    <location>
        <begin position="96"/>
        <end position="129"/>
    </location>
</feature>
<sequence>MLSSISPLGERARHSRWWLTTTAYLLGSLVGGLALGGLFALLGGLVPAPVRAAPATLVVVAALLLLGLALDLRVGGATLPSWRRQVDVAWLDRYRGWVMGLGFGGQLGFGLVTIITSATTYAVALLAVLSGDLRAGLVIGGVFGLVRALPSLLMARVRDREALHGVFTLVERWARPVDLVAMVALGGAALVLLAAAIGSGAWLTVTA</sequence>
<name>A0A849HNC3_9MICO</name>
<reference evidence="2 3" key="1">
    <citation type="submission" date="2020-04" db="EMBL/GenBank/DDBJ databases">
        <title>Knoellia sp. isolate from air conditioner.</title>
        <authorList>
            <person name="Chea S."/>
            <person name="Kim D.-U."/>
        </authorList>
    </citation>
    <scope>NUCLEOTIDE SEQUENCE [LARGE SCALE GENOMIC DNA]</scope>
    <source>
        <strain evidence="2 3">DB2414S</strain>
    </source>
</reference>
<evidence type="ECO:0000256" key="1">
    <source>
        <dbReference type="SAM" id="Phobius"/>
    </source>
</evidence>
<protein>
    <recommendedName>
        <fullName evidence="4">Urease accessory protein UreH-like transmembrane domain-containing protein</fullName>
    </recommendedName>
</protein>
<feature type="transmembrane region" description="Helical" evidence="1">
    <location>
        <begin position="21"/>
        <end position="46"/>
    </location>
</feature>
<keyword evidence="1" id="KW-0472">Membrane</keyword>
<dbReference type="AlphaFoldDB" id="A0A849HNC3"/>
<evidence type="ECO:0000313" key="3">
    <source>
        <dbReference type="Proteomes" id="UP000588586"/>
    </source>
</evidence>